<name>A0A4Q7UQN1_PSEST</name>
<keyword evidence="3" id="KW-0830">Ubiquinone</keyword>
<dbReference type="PANTHER" id="PTHR43464">
    <property type="entry name" value="METHYLTRANSFERASE"/>
    <property type="match status" value="1"/>
</dbReference>
<dbReference type="Gene3D" id="3.40.50.150">
    <property type="entry name" value="Vaccinia Virus protein VP39"/>
    <property type="match status" value="1"/>
</dbReference>
<protein>
    <submittedName>
        <fullName evidence="3">Ubiquinone/menaquinone biosynthesis C-methylase UbiE</fullName>
    </submittedName>
</protein>
<dbReference type="InterPro" id="IPR029063">
    <property type="entry name" value="SAM-dependent_MTases_sf"/>
</dbReference>
<organism evidence="3 4">
    <name type="scientific">Pseudonocardia sediminis</name>
    <dbReference type="NCBI Taxonomy" id="1397368"/>
    <lineage>
        <taxon>Bacteria</taxon>
        <taxon>Bacillati</taxon>
        <taxon>Actinomycetota</taxon>
        <taxon>Actinomycetes</taxon>
        <taxon>Pseudonocardiales</taxon>
        <taxon>Pseudonocardiaceae</taxon>
        <taxon>Pseudonocardia</taxon>
    </lineage>
</organism>
<feature type="region of interest" description="Disordered" evidence="1">
    <location>
        <begin position="239"/>
        <end position="340"/>
    </location>
</feature>
<keyword evidence="4" id="KW-1185">Reference proteome</keyword>
<dbReference type="GO" id="GO:0032259">
    <property type="term" value="P:methylation"/>
    <property type="evidence" value="ECO:0007669"/>
    <property type="project" value="UniProtKB-KW"/>
</dbReference>
<evidence type="ECO:0000256" key="1">
    <source>
        <dbReference type="SAM" id="MobiDB-lite"/>
    </source>
</evidence>
<keyword evidence="3" id="KW-0489">Methyltransferase</keyword>
<comment type="caution">
    <text evidence="3">The sequence shown here is derived from an EMBL/GenBank/DDBJ whole genome shotgun (WGS) entry which is preliminary data.</text>
</comment>
<dbReference type="EMBL" id="SHKL01000001">
    <property type="protein sequence ID" value="RZT84097.1"/>
    <property type="molecule type" value="Genomic_DNA"/>
</dbReference>
<proteinExistence type="predicted"/>
<evidence type="ECO:0000259" key="2">
    <source>
        <dbReference type="Pfam" id="PF13649"/>
    </source>
</evidence>
<reference evidence="3 4" key="1">
    <citation type="submission" date="2019-02" db="EMBL/GenBank/DDBJ databases">
        <title>Sequencing the genomes of 1000 actinobacteria strains.</title>
        <authorList>
            <person name="Klenk H.-P."/>
        </authorList>
    </citation>
    <scope>NUCLEOTIDE SEQUENCE [LARGE SCALE GENOMIC DNA]</scope>
    <source>
        <strain evidence="3 4">DSM 45779</strain>
    </source>
</reference>
<sequence>MSESERPEAIRPATVHRAYGRRAAGFDGFLKTIPGYHAHLRMSTNRMGLRGGSALRLLDVGCGTGASTAALLDAAPGATVVAVDASTEMIAVARKKNWPPHVEFVHTRLETLAEAGVHGPFDGIFAAYLVSNLPDAEIGLRRLLSLLKPGAPLAVHDYAVADRMGSRMRWSLASWSYLIPMARIRSGSAELQRYRTQRVHSADGVEAMTHRMGRAGFEDVRVQTVPGWQQHVVHTFLGRRPDEPDVVGQRRAARAAAEPQWAGLPEAPANPEEAGEEAAVTPEQEGGPEDAGYAEDPPAPAVPADTVPADTDPADTDPEAPTPPHGVPPVDGGKPGDRDV</sequence>
<dbReference type="RefSeq" id="WP_207223436.1">
    <property type="nucleotide sequence ID" value="NZ_SHKL01000001.1"/>
</dbReference>
<dbReference type="CDD" id="cd02440">
    <property type="entry name" value="AdoMet_MTases"/>
    <property type="match status" value="1"/>
</dbReference>
<feature type="compositionally biased region" description="Low complexity" evidence="1">
    <location>
        <begin position="302"/>
        <end position="311"/>
    </location>
</feature>
<dbReference type="Pfam" id="PF13649">
    <property type="entry name" value="Methyltransf_25"/>
    <property type="match status" value="1"/>
</dbReference>
<dbReference type="PANTHER" id="PTHR43464:SF90">
    <property type="entry name" value="METHYLTRANSFERASE TYPE 11"/>
    <property type="match status" value="1"/>
</dbReference>
<gene>
    <name evidence="3" type="ORF">EV383_0931</name>
</gene>
<dbReference type="GO" id="GO:0008168">
    <property type="term" value="F:methyltransferase activity"/>
    <property type="evidence" value="ECO:0007669"/>
    <property type="project" value="UniProtKB-KW"/>
</dbReference>
<feature type="domain" description="Methyltransferase" evidence="2">
    <location>
        <begin position="58"/>
        <end position="150"/>
    </location>
</feature>
<accession>A0A4Q7UQN1</accession>
<dbReference type="InterPro" id="IPR041698">
    <property type="entry name" value="Methyltransf_25"/>
</dbReference>
<evidence type="ECO:0000313" key="4">
    <source>
        <dbReference type="Proteomes" id="UP000291591"/>
    </source>
</evidence>
<dbReference type="SUPFAM" id="SSF53335">
    <property type="entry name" value="S-adenosyl-L-methionine-dependent methyltransferases"/>
    <property type="match status" value="1"/>
</dbReference>
<dbReference type="Proteomes" id="UP000291591">
    <property type="component" value="Unassembled WGS sequence"/>
</dbReference>
<keyword evidence="3" id="KW-0808">Transferase</keyword>
<dbReference type="AlphaFoldDB" id="A0A4Q7UQN1"/>
<evidence type="ECO:0000313" key="3">
    <source>
        <dbReference type="EMBL" id="RZT84097.1"/>
    </source>
</evidence>